<gene>
    <name evidence="1" type="ORF">FSC90_11820</name>
</gene>
<dbReference type="AlphaFoldDB" id="A0A5Y6ES75"/>
<name>A0A5Y6ES75_SALER</name>
<organism evidence="1">
    <name type="scientific">Salmonella enterica</name>
    <name type="common">Salmonella choleraesuis</name>
    <dbReference type="NCBI Taxonomy" id="28901"/>
    <lineage>
        <taxon>Bacteria</taxon>
        <taxon>Pseudomonadati</taxon>
        <taxon>Pseudomonadota</taxon>
        <taxon>Gammaproteobacteria</taxon>
        <taxon>Enterobacterales</taxon>
        <taxon>Enterobacteriaceae</taxon>
        <taxon>Salmonella</taxon>
    </lineage>
</organism>
<comment type="caution">
    <text evidence="1">The sequence shown here is derived from an EMBL/GenBank/DDBJ whole genome shotgun (WGS) entry which is preliminary data.</text>
</comment>
<protein>
    <submittedName>
        <fullName evidence="1">Uncharacterized protein</fullName>
    </submittedName>
</protein>
<evidence type="ECO:0000313" key="1">
    <source>
        <dbReference type="EMBL" id="ECK6660493.1"/>
    </source>
</evidence>
<sequence>MVKPGKISASVRRCVLSHMIQGIESKAVYEAVLANPGVCGSIEHDGLVTNREICWNHPYLELKKKH</sequence>
<reference evidence="1" key="1">
    <citation type="submission" date="2019-08" db="EMBL/GenBank/DDBJ databases">
        <authorList>
            <consortium name="PulseNet: The National Subtyping Network for Foodborne Disease Surveillance"/>
            <person name="Tarr C.L."/>
            <person name="Trees E."/>
            <person name="Katz L.S."/>
            <person name="Carleton-Romer H.A."/>
            <person name="Stroika S."/>
            <person name="Kucerova Z."/>
            <person name="Roache K.F."/>
            <person name="Sabol A.L."/>
            <person name="Besser J."/>
            <person name="Gerner-Smidt P."/>
        </authorList>
    </citation>
    <scope>NUCLEOTIDE SEQUENCE</scope>
    <source>
        <strain evidence="1">PNUSAS086686</strain>
    </source>
</reference>
<dbReference type="EMBL" id="AAJCRC010000029">
    <property type="protein sequence ID" value="ECK6660493.1"/>
    <property type="molecule type" value="Genomic_DNA"/>
</dbReference>
<accession>A0A5Y6ES75</accession>
<proteinExistence type="predicted"/>